<evidence type="ECO:0000256" key="11">
    <source>
        <dbReference type="ARBA" id="ARBA00023136"/>
    </source>
</evidence>
<dbReference type="Gene3D" id="3.30.565.10">
    <property type="entry name" value="Histidine kinase-like ATPase, C-terminal domain"/>
    <property type="match status" value="1"/>
</dbReference>
<dbReference type="PANTHER" id="PTHR34220">
    <property type="entry name" value="SENSOR HISTIDINE KINASE YPDA"/>
    <property type="match status" value="1"/>
</dbReference>
<keyword evidence="17" id="KW-1185">Reference proteome</keyword>
<dbReference type="GO" id="GO:0000155">
    <property type="term" value="F:phosphorelay sensor kinase activity"/>
    <property type="evidence" value="ECO:0007669"/>
    <property type="project" value="InterPro"/>
</dbReference>
<dbReference type="InterPro" id="IPR010559">
    <property type="entry name" value="Sig_transdc_His_kin_internal"/>
</dbReference>
<comment type="caution">
    <text evidence="16">The sequence shown here is derived from an EMBL/GenBank/DDBJ whole genome shotgun (WGS) entry which is preliminary data.</text>
</comment>
<gene>
    <name evidence="16" type="ORF">BCM02_103112</name>
</gene>
<dbReference type="Pfam" id="PF06580">
    <property type="entry name" value="His_kinase"/>
    <property type="match status" value="1"/>
</dbReference>
<keyword evidence="10" id="KW-0902">Two-component regulatory system</keyword>
<keyword evidence="11 13" id="KW-0472">Membrane</keyword>
<dbReference type="EMBL" id="VNHS01000003">
    <property type="protein sequence ID" value="TYP76451.1"/>
    <property type="molecule type" value="Genomic_DNA"/>
</dbReference>
<evidence type="ECO:0000256" key="5">
    <source>
        <dbReference type="ARBA" id="ARBA00022553"/>
    </source>
</evidence>
<keyword evidence="7" id="KW-0547">Nucleotide-binding</keyword>
<comment type="subcellular location">
    <subcellularLocation>
        <location evidence="2">Cell membrane</location>
        <topology evidence="2">Multi-pass membrane protein</topology>
    </subcellularLocation>
</comment>
<name>A0A5S5CAM2_9BACL</name>
<dbReference type="AlphaFoldDB" id="A0A5S5CAM2"/>
<dbReference type="InterPro" id="IPR036890">
    <property type="entry name" value="HATPase_C_sf"/>
</dbReference>
<dbReference type="RefSeq" id="WP_148928877.1">
    <property type="nucleotide sequence ID" value="NZ_VNHS01000003.1"/>
</dbReference>
<dbReference type="InterPro" id="IPR003594">
    <property type="entry name" value="HATPase_dom"/>
</dbReference>
<dbReference type="Gene3D" id="6.10.340.10">
    <property type="match status" value="1"/>
</dbReference>
<keyword evidence="12" id="KW-0175">Coiled coil</keyword>
<evidence type="ECO:0000256" key="7">
    <source>
        <dbReference type="ARBA" id="ARBA00022741"/>
    </source>
</evidence>
<keyword evidence="8 16" id="KW-0418">Kinase</keyword>
<dbReference type="PROSITE" id="PS50885">
    <property type="entry name" value="HAMP"/>
    <property type="match status" value="1"/>
</dbReference>
<dbReference type="EC" id="2.7.13.3" evidence="3"/>
<evidence type="ECO:0000256" key="1">
    <source>
        <dbReference type="ARBA" id="ARBA00000085"/>
    </source>
</evidence>
<reference evidence="16 17" key="1">
    <citation type="submission" date="2019-07" db="EMBL/GenBank/DDBJ databases">
        <title>Genomic Encyclopedia of Type Strains, Phase III (KMG-III): the genomes of soil and plant-associated and newly described type strains.</title>
        <authorList>
            <person name="Whitman W."/>
        </authorList>
    </citation>
    <scope>NUCLEOTIDE SEQUENCE [LARGE SCALE GENOMIC DNA]</scope>
    <source>
        <strain evidence="16 17">BL24</strain>
    </source>
</reference>
<dbReference type="Pfam" id="PF02518">
    <property type="entry name" value="HATPase_c"/>
    <property type="match status" value="1"/>
</dbReference>
<keyword evidence="13" id="KW-0812">Transmembrane</keyword>
<evidence type="ECO:0000259" key="15">
    <source>
        <dbReference type="PROSITE" id="PS50885"/>
    </source>
</evidence>
<evidence type="ECO:0000256" key="3">
    <source>
        <dbReference type="ARBA" id="ARBA00012438"/>
    </source>
</evidence>
<dbReference type="GO" id="GO:0005524">
    <property type="term" value="F:ATP binding"/>
    <property type="evidence" value="ECO:0007669"/>
    <property type="project" value="UniProtKB-KW"/>
</dbReference>
<accession>A0A5S5CAM2</accession>
<evidence type="ECO:0000256" key="8">
    <source>
        <dbReference type="ARBA" id="ARBA00022777"/>
    </source>
</evidence>
<dbReference type="SMART" id="SM00387">
    <property type="entry name" value="HATPase_c"/>
    <property type="match status" value="1"/>
</dbReference>
<dbReference type="GO" id="GO:0005886">
    <property type="term" value="C:plasma membrane"/>
    <property type="evidence" value="ECO:0007669"/>
    <property type="project" value="UniProtKB-SubCell"/>
</dbReference>
<feature type="transmembrane region" description="Helical" evidence="13">
    <location>
        <begin position="21"/>
        <end position="44"/>
    </location>
</feature>
<dbReference type="PANTHER" id="PTHR34220:SF7">
    <property type="entry name" value="SENSOR HISTIDINE KINASE YPDA"/>
    <property type="match status" value="1"/>
</dbReference>
<dbReference type="PRINTS" id="PR00344">
    <property type="entry name" value="BCTRLSENSOR"/>
</dbReference>
<evidence type="ECO:0000256" key="10">
    <source>
        <dbReference type="ARBA" id="ARBA00023012"/>
    </source>
</evidence>
<dbReference type="InterPro" id="IPR050640">
    <property type="entry name" value="Bact_2-comp_sensor_kinase"/>
</dbReference>
<protein>
    <recommendedName>
        <fullName evidence="3">histidine kinase</fullName>
        <ecNumber evidence="3">2.7.13.3</ecNumber>
    </recommendedName>
</protein>
<evidence type="ECO:0000256" key="2">
    <source>
        <dbReference type="ARBA" id="ARBA00004651"/>
    </source>
</evidence>
<dbReference type="InterPro" id="IPR004358">
    <property type="entry name" value="Sig_transdc_His_kin-like_C"/>
</dbReference>
<dbReference type="SUPFAM" id="SSF55874">
    <property type="entry name" value="ATPase domain of HSP90 chaperone/DNA topoisomerase II/histidine kinase"/>
    <property type="match status" value="1"/>
</dbReference>
<dbReference type="Proteomes" id="UP000323257">
    <property type="component" value="Unassembled WGS sequence"/>
</dbReference>
<evidence type="ECO:0000256" key="12">
    <source>
        <dbReference type="SAM" id="Coils"/>
    </source>
</evidence>
<comment type="catalytic activity">
    <reaction evidence="1">
        <text>ATP + protein L-histidine = ADP + protein N-phospho-L-histidine.</text>
        <dbReference type="EC" id="2.7.13.3"/>
    </reaction>
</comment>
<feature type="transmembrane region" description="Helical" evidence="13">
    <location>
        <begin position="289"/>
        <end position="312"/>
    </location>
</feature>
<feature type="coiled-coil region" evidence="12">
    <location>
        <begin position="349"/>
        <end position="379"/>
    </location>
</feature>
<keyword evidence="9" id="KW-0067">ATP-binding</keyword>
<feature type="domain" description="HAMP" evidence="15">
    <location>
        <begin position="313"/>
        <end position="364"/>
    </location>
</feature>
<dbReference type="PROSITE" id="PS50109">
    <property type="entry name" value="HIS_KIN"/>
    <property type="match status" value="1"/>
</dbReference>
<evidence type="ECO:0000313" key="17">
    <source>
        <dbReference type="Proteomes" id="UP000323257"/>
    </source>
</evidence>
<evidence type="ECO:0000256" key="4">
    <source>
        <dbReference type="ARBA" id="ARBA00022475"/>
    </source>
</evidence>
<evidence type="ECO:0000256" key="13">
    <source>
        <dbReference type="SAM" id="Phobius"/>
    </source>
</evidence>
<dbReference type="InterPro" id="IPR005467">
    <property type="entry name" value="His_kinase_dom"/>
</dbReference>
<keyword evidence="13" id="KW-1133">Transmembrane helix</keyword>
<evidence type="ECO:0000256" key="6">
    <source>
        <dbReference type="ARBA" id="ARBA00022679"/>
    </source>
</evidence>
<feature type="domain" description="Histidine kinase" evidence="14">
    <location>
        <begin position="474"/>
        <end position="578"/>
    </location>
</feature>
<organism evidence="16 17">
    <name type="scientific">Paenibacillus methanolicus</name>
    <dbReference type="NCBI Taxonomy" id="582686"/>
    <lineage>
        <taxon>Bacteria</taxon>
        <taxon>Bacillati</taxon>
        <taxon>Bacillota</taxon>
        <taxon>Bacilli</taxon>
        <taxon>Bacillales</taxon>
        <taxon>Paenibacillaceae</taxon>
        <taxon>Paenibacillus</taxon>
    </lineage>
</organism>
<keyword evidence="6" id="KW-0808">Transferase</keyword>
<evidence type="ECO:0000313" key="16">
    <source>
        <dbReference type="EMBL" id="TYP76451.1"/>
    </source>
</evidence>
<evidence type="ECO:0000259" key="14">
    <source>
        <dbReference type="PROSITE" id="PS50109"/>
    </source>
</evidence>
<proteinExistence type="predicted"/>
<evidence type="ECO:0000256" key="9">
    <source>
        <dbReference type="ARBA" id="ARBA00022840"/>
    </source>
</evidence>
<sequence>MRTPWQRARHPRGPKSLRRTLVFYLMIACMLPLALVGIVTYTSIYDILTNKIKSGISASLKQEAGALENLISNLDFASKQFALDDQLAGEVSAFLKETQVYKKSEIMTRISQKMNLVNFTNPYLGLTAYVMPEAEDPILFANLSVTPEFDLAAFRPFVKYNGAGYNGPHRTMYNYGANIVFSSVRPVRIDGDRKIYVYLESNYNLFRKILNPQAYGVEVSHLLINEQGEVAYVENDEAPIPTSQPSWRDASMLHEEYKGYHLFRYKSEQGWELITAVQKSTFNSELRSWFTKMVMITFAMLLFAGMIAMLIWRKVYRPLRKVNAEIVRMAENRTAPVTYTRIEEFDLLLSNFQEMKTKVNDLIDAAERNEQQRSQLEIEKLLSQINPHFLHNTLNSVQWLARMNGQKEIDKLVTLLVKVLHYNLGKQSLIVTLREELEALHHYMELQRVRYDYEFEFDVCADESLLGSAIPRFLLQPLVENAIYHGTSEQAGRVAVTIRGAGQDRMEVVVRDNGSGMTEEEAKRLLQDDPREARRGLGIGLSYVSRLLERYYGAEARMTIESRPGFGTEVVIALPARGKEHLT</sequence>
<dbReference type="OrthoDB" id="9776552at2"/>
<keyword evidence="5" id="KW-0597">Phosphoprotein</keyword>
<keyword evidence="4" id="KW-1003">Cell membrane</keyword>
<dbReference type="InterPro" id="IPR003660">
    <property type="entry name" value="HAMP_dom"/>
</dbReference>